<dbReference type="OrthoDB" id="539541at2759"/>
<feature type="region of interest" description="Disordered" evidence="1">
    <location>
        <begin position="102"/>
        <end position="133"/>
    </location>
</feature>
<organism evidence="2 3">
    <name type="scientific">Dissophora globulifera</name>
    <dbReference type="NCBI Taxonomy" id="979702"/>
    <lineage>
        <taxon>Eukaryota</taxon>
        <taxon>Fungi</taxon>
        <taxon>Fungi incertae sedis</taxon>
        <taxon>Mucoromycota</taxon>
        <taxon>Mortierellomycotina</taxon>
        <taxon>Mortierellomycetes</taxon>
        <taxon>Mortierellales</taxon>
        <taxon>Mortierellaceae</taxon>
        <taxon>Dissophora</taxon>
    </lineage>
</organism>
<gene>
    <name evidence="2" type="ORF">BGZ99_005241</name>
</gene>
<name>A0A9P6RFE9_9FUNG</name>
<accession>A0A9P6RFE9</accession>
<dbReference type="EMBL" id="JAAAIP010000334">
    <property type="protein sequence ID" value="KAG0319202.1"/>
    <property type="molecule type" value="Genomic_DNA"/>
</dbReference>
<dbReference type="Proteomes" id="UP000738325">
    <property type="component" value="Unassembled WGS sequence"/>
</dbReference>
<dbReference type="AlphaFoldDB" id="A0A9P6RFE9"/>
<proteinExistence type="predicted"/>
<evidence type="ECO:0000256" key="1">
    <source>
        <dbReference type="SAM" id="MobiDB-lite"/>
    </source>
</evidence>
<protein>
    <submittedName>
        <fullName evidence="2">Uncharacterized protein</fullName>
    </submittedName>
</protein>
<reference evidence="2" key="1">
    <citation type="journal article" date="2020" name="Fungal Divers.">
        <title>Resolving the Mortierellaceae phylogeny through synthesis of multi-gene phylogenetics and phylogenomics.</title>
        <authorList>
            <person name="Vandepol N."/>
            <person name="Liber J."/>
            <person name="Desiro A."/>
            <person name="Na H."/>
            <person name="Kennedy M."/>
            <person name="Barry K."/>
            <person name="Grigoriev I.V."/>
            <person name="Miller A.N."/>
            <person name="O'Donnell K."/>
            <person name="Stajich J.E."/>
            <person name="Bonito G."/>
        </authorList>
    </citation>
    <scope>NUCLEOTIDE SEQUENCE</scope>
    <source>
        <strain evidence="2">REB-010B</strain>
    </source>
</reference>
<sequence>MSPFLALSRTVRPASLTLPLYSHVLVCSRPVSLVSRWPSKIEKNNKRDKKSTNALQQKQDQDPDFFPPLYLNNFHYNTGLSRLREHYRITLQDDLMVLTYNHASRPKATPPEGMSSKPKRHRHIRDTGRLKLK</sequence>
<feature type="region of interest" description="Disordered" evidence="1">
    <location>
        <begin position="39"/>
        <end position="66"/>
    </location>
</feature>
<evidence type="ECO:0000313" key="2">
    <source>
        <dbReference type="EMBL" id="KAG0319202.1"/>
    </source>
</evidence>
<evidence type="ECO:0000313" key="3">
    <source>
        <dbReference type="Proteomes" id="UP000738325"/>
    </source>
</evidence>
<keyword evidence="3" id="KW-1185">Reference proteome</keyword>
<comment type="caution">
    <text evidence="2">The sequence shown here is derived from an EMBL/GenBank/DDBJ whole genome shotgun (WGS) entry which is preliminary data.</text>
</comment>